<dbReference type="EMBL" id="QAAD01000030">
    <property type="protein sequence ID" value="PTN04608.1"/>
    <property type="molecule type" value="Genomic_DNA"/>
</dbReference>
<keyword evidence="3" id="KW-1185">Reference proteome</keyword>
<gene>
    <name evidence="2" type="ORF">C8N47_1302</name>
</gene>
<organism evidence="2 3">
    <name type="scientific">Mangrovibacterium marinum</name>
    <dbReference type="NCBI Taxonomy" id="1639118"/>
    <lineage>
        <taxon>Bacteria</taxon>
        <taxon>Pseudomonadati</taxon>
        <taxon>Bacteroidota</taxon>
        <taxon>Bacteroidia</taxon>
        <taxon>Marinilabiliales</taxon>
        <taxon>Prolixibacteraceae</taxon>
        <taxon>Mangrovibacterium</taxon>
    </lineage>
</organism>
<evidence type="ECO:0000256" key="1">
    <source>
        <dbReference type="SAM" id="Phobius"/>
    </source>
</evidence>
<name>A0A2T5BX68_9BACT</name>
<sequence>MNEISTLNFYLAAVILCSPVFFDLWKSITSLPENFFPSVFKKLLASKQYGYRPMPLVGYGIADSVTQPGALARLIAKLLQNNIYQTIKQQSGFAAIVRCTHTNSLTIN</sequence>
<keyword evidence="1" id="KW-0472">Membrane</keyword>
<proteinExistence type="predicted"/>
<dbReference type="AlphaFoldDB" id="A0A2T5BX68"/>
<comment type="caution">
    <text evidence="2">The sequence shown here is derived from an EMBL/GenBank/DDBJ whole genome shotgun (WGS) entry which is preliminary data.</text>
</comment>
<accession>A0A2T5BX68</accession>
<protein>
    <submittedName>
        <fullName evidence="2">Uncharacterized protein</fullName>
    </submittedName>
</protein>
<dbReference type="RefSeq" id="WP_146161564.1">
    <property type="nucleotide sequence ID" value="NZ_QAAD01000030.1"/>
</dbReference>
<keyword evidence="1" id="KW-1133">Transmembrane helix</keyword>
<feature type="transmembrane region" description="Helical" evidence="1">
    <location>
        <begin position="6"/>
        <end position="25"/>
    </location>
</feature>
<reference evidence="2 3" key="1">
    <citation type="submission" date="2018-04" db="EMBL/GenBank/DDBJ databases">
        <title>Genomic Encyclopedia of Archaeal and Bacterial Type Strains, Phase II (KMG-II): from individual species to whole genera.</title>
        <authorList>
            <person name="Goeker M."/>
        </authorList>
    </citation>
    <scope>NUCLEOTIDE SEQUENCE [LARGE SCALE GENOMIC DNA]</scope>
    <source>
        <strain evidence="2 3">DSM 28823</strain>
    </source>
</reference>
<dbReference type="Proteomes" id="UP000243525">
    <property type="component" value="Unassembled WGS sequence"/>
</dbReference>
<evidence type="ECO:0000313" key="3">
    <source>
        <dbReference type="Proteomes" id="UP000243525"/>
    </source>
</evidence>
<evidence type="ECO:0000313" key="2">
    <source>
        <dbReference type="EMBL" id="PTN04608.1"/>
    </source>
</evidence>
<keyword evidence="1" id="KW-0812">Transmembrane</keyword>